<keyword evidence="2" id="KW-1185">Reference proteome</keyword>
<sequence>MGQFDLQKIVLICKSYQDGRWSWREENTFWKTDWKVWPNSDRRTSSGRGWVEKTMGDKNSSQYFTIGKPRARKHQAFKQGLFGGEKKRLKKKRGLKSSLLALIGILEHAENGKIHEELMFIGWKRTITHHPEGYLNQLVICSGAVELGFLQSSSVGLEMTCCLGWEFSLRDDIVQKGFEARLVQIEFSHKKLQLVQNFVAPLLTSTCQYEQMTLELQTLHWLPTSISLQFKMLVWKAIHGLAPENILPDLDIPGEPRGVET</sequence>
<accession>V8P4I2</accession>
<comment type="caution">
    <text evidence="1">The sequence shown here is derived from an EMBL/GenBank/DDBJ whole genome shotgun (WGS) entry which is preliminary data.</text>
</comment>
<feature type="non-terminal residue" evidence="1">
    <location>
        <position position="1"/>
    </location>
</feature>
<proteinExistence type="predicted"/>
<protein>
    <submittedName>
        <fullName evidence="1">Uncharacterized protein</fullName>
    </submittedName>
</protein>
<reference evidence="1 2" key="1">
    <citation type="journal article" date="2013" name="Proc. Natl. Acad. Sci. U.S.A.">
        <title>The king cobra genome reveals dynamic gene evolution and adaptation in the snake venom system.</title>
        <authorList>
            <person name="Vonk F.J."/>
            <person name="Casewell N.R."/>
            <person name="Henkel C.V."/>
            <person name="Heimberg A.M."/>
            <person name="Jansen H.J."/>
            <person name="McCleary R.J."/>
            <person name="Kerkkamp H.M."/>
            <person name="Vos R.A."/>
            <person name="Guerreiro I."/>
            <person name="Calvete J.J."/>
            <person name="Wuster W."/>
            <person name="Woods A.E."/>
            <person name="Logan J.M."/>
            <person name="Harrison R.A."/>
            <person name="Castoe T.A."/>
            <person name="de Koning A.P."/>
            <person name="Pollock D.D."/>
            <person name="Yandell M."/>
            <person name="Calderon D."/>
            <person name="Renjifo C."/>
            <person name="Currier R.B."/>
            <person name="Salgado D."/>
            <person name="Pla D."/>
            <person name="Sanz L."/>
            <person name="Hyder A.S."/>
            <person name="Ribeiro J.M."/>
            <person name="Arntzen J.W."/>
            <person name="van den Thillart G.E."/>
            <person name="Boetzer M."/>
            <person name="Pirovano W."/>
            <person name="Dirks R.P."/>
            <person name="Spaink H.P."/>
            <person name="Duboule D."/>
            <person name="McGlinn E."/>
            <person name="Kini R.M."/>
            <person name="Richardson M.K."/>
        </authorList>
    </citation>
    <scope>NUCLEOTIDE SEQUENCE</scope>
    <source>
        <tissue evidence="1">Blood</tissue>
    </source>
</reference>
<dbReference type="OrthoDB" id="9048988at2759"/>
<evidence type="ECO:0000313" key="2">
    <source>
        <dbReference type="Proteomes" id="UP000018936"/>
    </source>
</evidence>
<dbReference type="EMBL" id="AZIM01000934">
    <property type="protein sequence ID" value="ETE68792.1"/>
    <property type="molecule type" value="Genomic_DNA"/>
</dbReference>
<organism evidence="1 2">
    <name type="scientific">Ophiophagus hannah</name>
    <name type="common">King cobra</name>
    <name type="synonym">Naja hannah</name>
    <dbReference type="NCBI Taxonomy" id="8665"/>
    <lineage>
        <taxon>Eukaryota</taxon>
        <taxon>Metazoa</taxon>
        <taxon>Chordata</taxon>
        <taxon>Craniata</taxon>
        <taxon>Vertebrata</taxon>
        <taxon>Euteleostomi</taxon>
        <taxon>Lepidosauria</taxon>
        <taxon>Squamata</taxon>
        <taxon>Bifurcata</taxon>
        <taxon>Unidentata</taxon>
        <taxon>Episquamata</taxon>
        <taxon>Toxicofera</taxon>
        <taxon>Serpentes</taxon>
        <taxon>Colubroidea</taxon>
        <taxon>Elapidae</taxon>
        <taxon>Elapinae</taxon>
        <taxon>Ophiophagus</taxon>
    </lineage>
</organism>
<name>V8P4I2_OPHHA</name>
<dbReference type="AlphaFoldDB" id="V8P4I2"/>
<dbReference type="Proteomes" id="UP000018936">
    <property type="component" value="Unassembled WGS sequence"/>
</dbReference>
<evidence type="ECO:0000313" key="1">
    <source>
        <dbReference type="EMBL" id="ETE68792.1"/>
    </source>
</evidence>
<gene>
    <name evidence="1" type="ORF">L345_05411</name>
</gene>
<feature type="non-terminal residue" evidence="1">
    <location>
        <position position="261"/>
    </location>
</feature>